<dbReference type="AlphaFoldDB" id="A0ABD5SM97"/>
<keyword evidence="3" id="KW-1185">Reference proteome</keyword>
<evidence type="ECO:0000256" key="1">
    <source>
        <dbReference type="SAM" id="Phobius"/>
    </source>
</evidence>
<keyword evidence="1" id="KW-0812">Transmembrane</keyword>
<keyword evidence="1" id="KW-1133">Transmembrane helix</keyword>
<name>A0ABD5SM97_9EURY</name>
<organism evidence="2 3">
    <name type="scientific">Natrinema soli</name>
    <dbReference type="NCBI Taxonomy" id="1930624"/>
    <lineage>
        <taxon>Archaea</taxon>
        <taxon>Methanobacteriati</taxon>
        <taxon>Methanobacteriota</taxon>
        <taxon>Stenosarchaea group</taxon>
        <taxon>Halobacteria</taxon>
        <taxon>Halobacteriales</taxon>
        <taxon>Natrialbaceae</taxon>
        <taxon>Natrinema</taxon>
    </lineage>
</organism>
<sequence length="66" mass="7557">MVSQVREYLGKLYNPDPQAMKIILFSSSFILFLFFVNPDFENPYYIFGLTSTVLVLVSAIAVLVFE</sequence>
<comment type="caution">
    <text evidence="2">The sequence shown here is derived from an EMBL/GenBank/DDBJ whole genome shotgun (WGS) entry which is preliminary data.</text>
</comment>
<gene>
    <name evidence="2" type="ORF">ACFQE6_14450</name>
</gene>
<feature type="transmembrane region" description="Helical" evidence="1">
    <location>
        <begin position="20"/>
        <end position="38"/>
    </location>
</feature>
<dbReference type="Proteomes" id="UP001596383">
    <property type="component" value="Unassembled WGS sequence"/>
</dbReference>
<feature type="transmembrane region" description="Helical" evidence="1">
    <location>
        <begin position="44"/>
        <end position="65"/>
    </location>
</feature>
<dbReference type="EMBL" id="JBHSWV010000215">
    <property type="protein sequence ID" value="MFC6766149.1"/>
    <property type="molecule type" value="Genomic_DNA"/>
</dbReference>
<reference evidence="2 3" key="1">
    <citation type="journal article" date="2019" name="Int. J. Syst. Evol. Microbiol.">
        <title>The Global Catalogue of Microorganisms (GCM) 10K type strain sequencing project: providing services to taxonomists for standard genome sequencing and annotation.</title>
        <authorList>
            <consortium name="The Broad Institute Genomics Platform"/>
            <consortium name="The Broad Institute Genome Sequencing Center for Infectious Disease"/>
            <person name="Wu L."/>
            <person name="Ma J."/>
        </authorList>
    </citation>
    <scope>NUCLEOTIDE SEQUENCE [LARGE SCALE GENOMIC DNA]</scope>
    <source>
        <strain evidence="2 3">LMG 29247</strain>
    </source>
</reference>
<protein>
    <submittedName>
        <fullName evidence="2">Uncharacterized protein</fullName>
    </submittedName>
</protein>
<dbReference type="RefSeq" id="WP_273739138.1">
    <property type="nucleotide sequence ID" value="NZ_JAQIVI010000215.1"/>
</dbReference>
<keyword evidence="1" id="KW-0472">Membrane</keyword>
<evidence type="ECO:0000313" key="2">
    <source>
        <dbReference type="EMBL" id="MFC6766149.1"/>
    </source>
</evidence>
<accession>A0ABD5SM97</accession>
<evidence type="ECO:0000313" key="3">
    <source>
        <dbReference type="Proteomes" id="UP001596383"/>
    </source>
</evidence>
<proteinExistence type="predicted"/>